<evidence type="ECO:0000259" key="10">
    <source>
        <dbReference type="Pfam" id="PF25508"/>
    </source>
</evidence>
<evidence type="ECO:0000256" key="1">
    <source>
        <dbReference type="ARBA" id="ARBA00004141"/>
    </source>
</evidence>
<evidence type="ECO:0000256" key="3">
    <source>
        <dbReference type="ARBA" id="ARBA00022692"/>
    </source>
</evidence>
<dbReference type="EMBL" id="LWCA01000622">
    <property type="protein sequence ID" value="OAF67588.1"/>
    <property type="molecule type" value="Genomic_DNA"/>
</dbReference>
<evidence type="ECO:0000256" key="6">
    <source>
        <dbReference type="ARBA" id="ARBA00023136"/>
    </source>
</evidence>
<keyword evidence="5" id="KW-0406">Ion transport</keyword>
<dbReference type="InterPro" id="IPR036397">
    <property type="entry name" value="RNaseH_sf"/>
</dbReference>
<feature type="domain" description="TRPM-like" evidence="10">
    <location>
        <begin position="518"/>
        <end position="663"/>
    </location>
</feature>
<keyword evidence="4 8" id="KW-1133">Transmembrane helix</keyword>
<evidence type="ECO:0000256" key="7">
    <source>
        <dbReference type="ARBA" id="ARBA00023303"/>
    </source>
</evidence>
<feature type="non-terminal residue" evidence="11">
    <location>
        <position position="1"/>
    </location>
</feature>
<keyword evidence="2" id="KW-0813">Transport</keyword>
<comment type="caution">
    <text evidence="11">The sequence shown here is derived from an EMBL/GenBank/DDBJ whole genome shotgun (WGS) entry which is preliminary data.</text>
</comment>
<dbReference type="GO" id="GO:0005261">
    <property type="term" value="F:monoatomic cation channel activity"/>
    <property type="evidence" value="ECO:0007669"/>
    <property type="project" value="TreeGrafter"/>
</dbReference>
<evidence type="ECO:0000313" key="12">
    <source>
        <dbReference type="Proteomes" id="UP000078046"/>
    </source>
</evidence>
<keyword evidence="3 8" id="KW-0812">Transmembrane</keyword>
<evidence type="ECO:0000256" key="4">
    <source>
        <dbReference type="ARBA" id="ARBA00022989"/>
    </source>
</evidence>
<accession>A0A177AZY9</accession>
<keyword evidence="12" id="KW-1185">Reference proteome</keyword>
<dbReference type="InterPro" id="IPR057366">
    <property type="entry name" value="TRPM-like"/>
</dbReference>
<dbReference type="PANTHER" id="PTHR13800:SF41">
    <property type="entry name" value="PROTEIN CED-11"/>
    <property type="match status" value="1"/>
</dbReference>
<reference evidence="11 12" key="1">
    <citation type="submission" date="2016-04" db="EMBL/GenBank/DDBJ databases">
        <title>The genome of Intoshia linei affirms orthonectids as highly simplified spiralians.</title>
        <authorList>
            <person name="Mikhailov K.V."/>
            <person name="Slusarev G.S."/>
            <person name="Nikitin M.A."/>
            <person name="Logacheva M.D."/>
            <person name="Penin A."/>
            <person name="Aleoshin V."/>
            <person name="Panchin Y.V."/>
        </authorList>
    </citation>
    <scope>NUCLEOTIDE SEQUENCE [LARGE SCALE GENOMIC DNA]</scope>
    <source>
        <strain evidence="11">Intl2013</strain>
        <tissue evidence="11">Whole animal</tissue>
    </source>
</reference>
<sequence length="671" mass="78644">IDNAPCHSHIEDILSEQEFLEHYILRLAPYSPMLNPIEKEWSVINSKVKRQLSIRMPQILVADRENISIMNFSNCYHIDNRYSVLNLAIITSVVMIIISIGKWYSPSQLLAHHDSDTDSITSWKCDEYFNKRECCRYEPNVKSLNQIPNFDTACICGKARNKHKDKHDLRQKRNYSWHPKHDTILEPTDAFGCIEYNDGIRQKKSNYVRMDYDTKAEKIVHFMQNVWNLDLPNAIISIHGGISEFSLNPRLVRVVNQGVVHYVSEVLKDNLHQVNSNVLTFGIAPWGVLSNKELLIGQNKRVRYFSKCIHPNDARLLNQNYSYYLLADDGTSGTYGAEIGLRMNLEKYITCQKITKHYEVGMISPIPVVCLLIEGGIRCIDIIVNYISSEPRIPVILIEDSNRAADLIAFVVGSGVDYCHVNSEFEIIIMQKIIETFQLTENHHEKIIIIYEQLLCCMKNRNLIKVYKFEEFEKMDVEILEECLRGVFIYIYATTSSPIEVINTILSWNRHDIARRYLFSKPHDWPREVLTNSMTVALLYNRTEFIKLFLEYGFAMEQWLDYHMIKKLYEFPVRSNLYIKLLKYYKKTRPRKNYIYDYHDTVNLVVDLLGNEYNQINKNCQHSDCTVDSPCKCTIHDLVIWAILTERHEIAFFLWEYGEENIARVNYDLEM</sequence>
<evidence type="ECO:0000256" key="2">
    <source>
        <dbReference type="ARBA" id="ARBA00022448"/>
    </source>
</evidence>
<protein>
    <submittedName>
        <fullName evidence="11">Uncharacterized protein</fullName>
    </submittedName>
</protein>
<proteinExistence type="predicted"/>
<organism evidence="11 12">
    <name type="scientific">Intoshia linei</name>
    <dbReference type="NCBI Taxonomy" id="1819745"/>
    <lineage>
        <taxon>Eukaryota</taxon>
        <taxon>Metazoa</taxon>
        <taxon>Spiralia</taxon>
        <taxon>Lophotrochozoa</taxon>
        <taxon>Mesozoa</taxon>
        <taxon>Orthonectida</taxon>
        <taxon>Rhopaluridae</taxon>
        <taxon>Intoshia</taxon>
    </lineage>
</organism>
<dbReference type="AlphaFoldDB" id="A0A177AZY9"/>
<dbReference type="InterPro" id="IPR050927">
    <property type="entry name" value="TRPM"/>
</dbReference>
<keyword evidence="7" id="KW-0407">Ion channel</keyword>
<dbReference type="Pfam" id="PF25508">
    <property type="entry name" value="TRPM2"/>
    <property type="match status" value="1"/>
</dbReference>
<dbReference type="GO" id="GO:0005886">
    <property type="term" value="C:plasma membrane"/>
    <property type="evidence" value="ECO:0007669"/>
    <property type="project" value="TreeGrafter"/>
</dbReference>
<name>A0A177AZY9_9BILA</name>
<dbReference type="InterPro" id="IPR041491">
    <property type="entry name" value="TRPM_SLOG"/>
</dbReference>
<dbReference type="PANTHER" id="PTHR13800">
    <property type="entry name" value="TRANSIENT RECEPTOR POTENTIAL CATION CHANNEL, SUBFAMILY M, MEMBER 6"/>
    <property type="match status" value="1"/>
</dbReference>
<keyword evidence="6 8" id="KW-0472">Membrane</keyword>
<dbReference type="Pfam" id="PF18139">
    <property type="entry name" value="LSDAT_euk"/>
    <property type="match status" value="1"/>
</dbReference>
<gene>
    <name evidence="11" type="ORF">A3Q56_04687</name>
</gene>
<feature type="transmembrane region" description="Helical" evidence="8">
    <location>
        <begin position="84"/>
        <end position="104"/>
    </location>
</feature>
<dbReference type="Proteomes" id="UP000078046">
    <property type="component" value="Unassembled WGS sequence"/>
</dbReference>
<evidence type="ECO:0000313" key="11">
    <source>
        <dbReference type="EMBL" id="OAF67588.1"/>
    </source>
</evidence>
<comment type="subcellular location">
    <subcellularLocation>
        <location evidence="1">Membrane</location>
        <topology evidence="1">Multi-pass membrane protein</topology>
    </subcellularLocation>
</comment>
<dbReference type="OrthoDB" id="301415at2759"/>
<dbReference type="GO" id="GO:0030001">
    <property type="term" value="P:metal ion transport"/>
    <property type="evidence" value="ECO:0007669"/>
    <property type="project" value="TreeGrafter"/>
</dbReference>
<evidence type="ECO:0000256" key="5">
    <source>
        <dbReference type="ARBA" id="ARBA00023065"/>
    </source>
</evidence>
<evidence type="ECO:0000256" key="8">
    <source>
        <dbReference type="SAM" id="Phobius"/>
    </source>
</evidence>
<evidence type="ECO:0000259" key="9">
    <source>
        <dbReference type="Pfam" id="PF18139"/>
    </source>
</evidence>
<dbReference type="GO" id="GO:0003676">
    <property type="term" value="F:nucleic acid binding"/>
    <property type="evidence" value="ECO:0007669"/>
    <property type="project" value="InterPro"/>
</dbReference>
<feature type="domain" description="TRPM SLOG" evidence="9">
    <location>
        <begin position="255"/>
        <end position="448"/>
    </location>
</feature>
<dbReference type="Gene3D" id="3.30.420.10">
    <property type="entry name" value="Ribonuclease H-like superfamily/Ribonuclease H"/>
    <property type="match status" value="1"/>
</dbReference>